<dbReference type="InterPro" id="IPR003102">
    <property type="entry name" value="CREB1-like_pKID"/>
</dbReference>
<keyword evidence="5" id="KW-0539">Nucleus</keyword>
<sequence>MGVLPCQMETHYNRELVSLQGRLTAPSDPSRAVLPDYILLAVIPPPTTHAPTPGDRNPRLLSSSMPEEGKAPKNFFILQWVVRAPLLILLSGFDQMPVCILGASRLDWAQSLEQSLTWQSGSQVSSPLREEVVSFQFPKERAVHPFLAFQRVSSLSDSEDSQESSDSVASSQKSREILTRRPSYRKILNELSSEGMAARNEGEEETASSSAISTMTVSTPIYQTSTGQYFAIAPNGAIQLATASGDSIQGLQTLTMAGTGTTPQGTTILQYAQTPDGQQILVPSNQVVVQTSAGDMQAYQIRSSTTTSSLPQTVVMTSPVSIASQTTKTDDPQMKREIRLAKNREAARECRRKKKEYVKCLENRVAVLENQNKTLIEELKTLKDLYCVKTG</sequence>
<feature type="non-terminal residue" evidence="9">
    <location>
        <position position="391"/>
    </location>
</feature>
<organism evidence="9 10">
    <name type="scientific">Polypterus senegalus</name>
    <name type="common">Senegal bichir</name>
    <dbReference type="NCBI Taxonomy" id="55291"/>
    <lineage>
        <taxon>Eukaryota</taxon>
        <taxon>Metazoa</taxon>
        <taxon>Chordata</taxon>
        <taxon>Craniata</taxon>
        <taxon>Vertebrata</taxon>
        <taxon>Euteleostomi</taxon>
        <taxon>Actinopterygii</taxon>
        <taxon>Polypteriformes</taxon>
        <taxon>Polypteridae</taxon>
        <taxon>Polypterus</taxon>
    </lineage>
</organism>
<feature type="coiled-coil region" evidence="6">
    <location>
        <begin position="351"/>
        <end position="385"/>
    </location>
</feature>
<keyword evidence="2" id="KW-0805">Transcription regulation</keyword>
<evidence type="ECO:0000256" key="5">
    <source>
        <dbReference type="ARBA" id="ARBA00023242"/>
    </source>
</evidence>
<dbReference type="InterPro" id="IPR046347">
    <property type="entry name" value="bZIP_sf"/>
</dbReference>
<feature type="domain" description="KID" evidence="8">
    <location>
        <begin position="151"/>
        <end position="210"/>
    </location>
</feature>
<comment type="caution">
    <text evidence="9">The sequence shown here is derived from an EMBL/GenBank/DDBJ whole genome shotgun (WGS) entry which is preliminary data.</text>
</comment>
<dbReference type="InterPro" id="IPR001630">
    <property type="entry name" value="Leuzip_CREB"/>
</dbReference>
<evidence type="ECO:0000259" key="8">
    <source>
        <dbReference type="PROSITE" id="PS50953"/>
    </source>
</evidence>
<evidence type="ECO:0000256" key="3">
    <source>
        <dbReference type="ARBA" id="ARBA00023125"/>
    </source>
</evidence>
<dbReference type="Gene3D" id="1.20.5.170">
    <property type="match status" value="1"/>
</dbReference>
<name>A0A8X7XHS1_POLSE</name>
<evidence type="ECO:0000256" key="1">
    <source>
        <dbReference type="ARBA" id="ARBA00004123"/>
    </source>
</evidence>
<keyword evidence="4" id="KW-0804">Transcription</keyword>
<dbReference type="InterPro" id="IPR004827">
    <property type="entry name" value="bZIP"/>
</dbReference>
<dbReference type="PANTHER" id="PTHR45879">
    <property type="entry name" value="CYCLIC AMP RESPONSE ELEMENT-BINDING PROTEIN B"/>
    <property type="match status" value="1"/>
</dbReference>
<dbReference type="PROSITE" id="PS00036">
    <property type="entry name" value="BZIP_BASIC"/>
    <property type="match status" value="1"/>
</dbReference>
<feature type="domain" description="BZIP" evidence="7">
    <location>
        <begin position="333"/>
        <end position="384"/>
    </location>
</feature>
<dbReference type="CDD" id="cd14690">
    <property type="entry name" value="bZIP_CREB1"/>
    <property type="match status" value="1"/>
</dbReference>
<dbReference type="GO" id="GO:0000978">
    <property type="term" value="F:RNA polymerase II cis-regulatory region sequence-specific DNA binding"/>
    <property type="evidence" value="ECO:0007669"/>
    <property type="project" value="TreeGrafter"/>
</dbReference>
<proteinExistence type="predicted"/>
<gene>
    <name evidence="9" type="primary">Atf1</name>
    <name evidence="9" type="ORF">GTO96_0014297</name>
</gene>
<keyword evidence="3" id="KW-0238">DNA-binding</keyword>
<evidence type="ECO:0000313" key="10">
    <source>
        <dbReference type="Proteomes" id="UP000886611"/>
    </source>
</evidence>
<reference evidence="9 10" key="1">
    <citation type="journal article" date="2021" name="Cell">
        <title>Tracing the genetic footprints of vertebrate landing in non-teleost ray-finned fishes.</title>
        <authorList>
            <person name="Bi X."/>
            <person name="Wang K."/>
            <person name="Yang L."/>
            <person name="Pan H."/>
            <person name="Jiang H."/>
            <person name="Wei Q."/>
            <person name="Fang M."/>
            <person name="Yu H."/>
            <person name="Zhu C."/>
            <person name="Cai Y."/>
            <person name="He Y."/>
            <person name="Gan X."/>
            <person name="Zeng H."/>
            <person name="Yu D."/>
            <person name="Zhu Y."/>
            <person name="Jiang H."/>
            <person name="Qiu Q."/>
            <person name="Yang H."/>
            <person name="Zhang Y.E."/>
            <person name="Wang W."/>
            <person name="Zhu M."/>
            <person name="He S."/>
            <person name="Zhang G."/>
        </authorList>
    </citation>
    <scope>NUCLEOTIDE SEQUENCE [LARGE SCALE GENOMIC DNA]</scope>
    <source>
        <strain evidence="9">Bchr_013</strain>
    </source>
</reference>
<dbReference type="SUPFAM" id="SSF57959">
    <property type="entry name" value="Leucine zipper domain"/>
    <property type="match status" value="1"/>
</dbReference>
<dbReference type="FunFam" id="1.20.5.170:FF:000003">
    <property type="entry name" value="cAMP-responsive element modulator isoform X2"/>
    <property type="match status" value="1"/>
</dbReference>
<evidence type="ECO:0000313" key="9">
    <source>
        <dbReference type="EMBL" id="KAG2468142.1"/>
    </source>
</evidence>
<protein>
    <submittedName>
        <fullName evidence="9">ATF1 factor</fullName>
    </submittedName>
</protein>
<dbReference type="GO" id="GO:0000981">
    <property type="term" value="F:DNA-binding transcription factor activity, RNA polymerase II-specific"/>
    <property type="evidence" value="ECO:0007669"/>
    <property type="project" value="TreeGrafter"/>
</dbReference>
<dbReference type="PROSITE" id="PS50953">
    <property type="entry name" value="KID"/>
    <property type="match status" value="1"/>
</dbReference>
<dbReference type="AlphaFoldDB" id="A0A8X7XHS1"/>
<dbReference type="EMBL" id="JAATIS010000485">
    <property type="protein sequence ID" value="KAG2468142.1"/>
    <property type="molecule type" value="Genomic_DNA"/>
</dbReference>
<dbReference type="PROSITE" id="PS50217">
    <property type="entry name" value="BZIP"/>
    <property type="match status" value="1"/>
</dbReference>
<dbReference type="GO" id="GO:1990589">
    <property type="term" value="C:ATF4-CREB1 transcription factor complex"/>
    <property type="evidence" value="ECO:0007669"/>
    <property type="project" value="TreeGrafter"/>
</dbReference>
<dbReference type="PRINTS" id="PR00041">
    <property type="entry name" value="LEUZIPPRCREB"/>
</dbReference>
<evidence type="ECO:0000256" key="4">
    <source>
        <dbReference type="ARBA" id="ARBA00023163"/>
    </source>
</evidence>
<keyword evidence="10" id="KW-1185">Reference proteome</keyword>
<keyword evidence="6" id="KW-0175">Coiled coil</keyword>
<dbReference type="Pfam" id="PF00170">
    <property type="entry name" value="bZIP_1"/>
    <property type="match status" value="1"/>
</dbReference>
<dbReference type="SMART" id="SM00338">
    <property type="entry name" value="BRLZ"/>
    <property type="match status" value="1"/>
</dbReference>
<comment type="subcellular location">
    <subcellularLocation>
        <location evidence="1">Nucleus</location>
    </subcellularLocation>
</comment>
<evidence type="ECO:0000259" key="7">
    <source>
        <dbReference type="PROSITE" id="PS50217"/>
    </source>
</evidence>
<dbReference type="Pfam" id="PF02173">
    <property type="entry name" value="pKID"/>
    <property type="match status" value="1"/>
</dbReference>
<accession>A0A8X7XHS1</accession>
<dbReference type="Proteomes" id="UP000886611">
    <property type="component" value="Unassembled WGS sequence"/>
</dbReference>
<evidence type="ECO:0000256" key="6">
    <source>
        <dbReference type="SAM" id="Coils"/>
    </source>
</evidence>
<evidence type="ECO:0000256" key="2">
    <source>
        <dbReference type="ARBA" id="ARBA00023015"/>
    </source>
</evidence>
<dbReference type="PANTHER" id="PTHR45879:SF2">
    <property type="entry name" value="CYCLIC AMP-DEPENDENT TRANSCRIPTION FACTOR ATF-1"/>
    <property type="match status" value="1"/>
</dbReference>
<feature type="non-terminal residue" evidence="9">
    <location>
        <position position="1"/>
    </location>
</feature>